<sequence>MISLPWRISRIQDIPVADAPAADGKLPVLAGPRGKTASSTPRSIRDSRHSSRPTCPKRCPDRFRRRRFR</sequence>
<reference evidence="2" key="1">
    <citation type="submission" date="2014-01" db="EMBL/GenBank/DDBJ databases">
        <authorList>
            <person name="Brown-Elliot B."/>
            <person name="Wallace R."/>
            <person name="Lenaerts A."/>
            <person name="Ordway D."/>
            <person name="DeGroote M.A."/>
            <person name="Parker T."/>
            <person name="Sizemore C."/>
            <person name="Tallon L.J."/>
            <person name="Sadzewicz L.K."/>
            <person name="Sengamalay N."/>
            <person name="Fraser C.M."/>
            <person name="Hine E."/>
            <person name="Shefchek K.A."/>
            <person name="Das S.P."/>
            <person name="Tettelin H."/>
        </authorList>
    </citation>
    <scope>NUCLEOTIDE SEQUENCE [LARGE SCALE GENOMIC DNA]</scope>
    <source>
        <strain evidence="2">4042</strain>
    </source>
</reference>
<comment type="caution">
    <text evidence="2">The sequence shown here is derived from an EMBL/GenBank/DDBJ whole genome shotgun (WGS) entry which is preliminary data.</text>
</comment>
<evidence type="ECO:0000256" key="1">
    <source>
        <dbReference type="SAM" id="MobiDB-lite"/>
    </source>
</evidence>
<gene>
    <name evidence="2" type="ORF">I553_6114</name>
</gene>
<organism evidence="2">
    <name type="scientific">Mycobacterium xenopi 4042</name>
    <dbReference type="NCBI Taxonomy" id="1299334"/>
    <lineage>
        <taxon>Bacteria</taxon>
        <taxon>Bacillati</taxon>
        <taxon>Actinomycetota</taxon>
        <taxon>Actinomycetes</taxon>
        <taxon>Mycobacteriales</taxon>
        <taxon>Mycobacteriaceae</taxon>
        <taxon>Mycobacterium</taxon>
    </lineage>
</organism>
<feature type="region of interest" description="Disordered" evidence="1">
    <location>
        <begin position="19"/>
        <end position="69"/>
    </location>
</feature>
<dbReference type="EMBL" id="JAOB01000042">
    <property type="protein sequence ID" value="EUA42254.1"/>
    <property type="molecule type" value="Genomic_DNA"/>
</dbReference>
<proteinExistence type="predicted"/>
<name>X8BEI3_MYCXE</name>
<accession>X8BEI3</accession>
<evidence type="ECO:0000313" key="2">
    <source>
        <dbReference type="EMBL" id="EUA42254.1"/>
    </source>
</evidence>
<protein>
    <submittedName>
        <fullName evidence="2">Uncharacterized protein</fullName>
    </submittedName>
</protein>
<dbReference type="AlphaFoldDB" id="X8BEI3"/>